<dbReference type="GO" id="GO:0051537">
    <property type="term" value="F:2 iron, 2 sulfur cluster binding"/>
    <property type="evidence" value="ECO:0007669"/>
    <property type="project" value="UniProtKB-KW"/>
</dbReference>
<dbReference type="InterPro" id="IPR016454">
    <property type="entry name" value="Cysteine_dSase"/>
</dbReference>
<dbReference type="GO" id="GO:0030170">
    <property type="term" value="F:pyridoxal phosphate binding"/>
    <property type="evidence" value="ECO:0007669"/>
    <property type="project" value="InterPro"/>
</dbReference>
<keyword evidence="5 13" id="KW-0808">Transferase</keyword>
<accession>A0A9X3XNE4</accession>
<dbReference type="EMBL" id="JAMRYU010000007">
    <property type="protein sequence ID" value="MDC4240137.1"/>
    <property type="molecule type" value="Genomic_DNA"/>
</dbReference>
<evidence type="ECO:0000256" key="2">
    <source>
        <dbReference type="ARBA" id="ARBA00006490"/>
    </source>
</evidence>
<keyword evidence="16" id="KW-1185">Reference proteome</keyword>
<keyword evidence="7 13" id="KW-0479">Metal-binding</keyword>
<name>A0A9X3XNE4_9CLOT</name>
<dbReference type="Pfam" id="PF00266">
    <property type="entry name" value="Aminotran_5"/>
    <property type="match status" value="1"/>
</dbReference>
<sequence length="379" mass="41631">MIENKMIYLDHAATTSINEEVLKEMMPYLTNQYGNPSSIYSFGRKSKKAIEKAREQIAATINAKKSEIYFTSGGTEADNWAIKGIAGYYKKKGKHIITSSIEHHAVINSCKRLEGEGFEISYLPVDKDGKISIEDLKKSIRKDTILISIMMANNEIGTVEPIAEIGKIAREKGIIFHTDAIQAVGCITIDVEDLQVDLLSISAHKFYGPKGVGALYIRKGTGIDSLMDGGEQEKGKRGSTENVASIVGIGKAIELANKNLIEYQKKLCCLRDEAIIQILKNIPNTKLNGHAVDRLPGNVNILFEGMEAETMILKLDKMGFAVSSGAACSSGLTEPSHVLKAIGLSHEKAQCSLRFTFGEENNIKDVKKLVEALKKIYFN</sequence>
<dbReference type="Gene3D" id="3.40.640.10">
    <property type="entry name" value="Type I PLP-dependent aspartate aminotransferase-like (Major domain)"/>
    <property type="match status" value="1"/>
</dbReference>
<dbReference type="NCBIfam" id="NF002806">
    <property type="entry name" value="PRK02948.1"/>
    <property type="match status" value="1"/>
</dbReference>
<dbReference type="RefSeq" id="WP_198007874.1">
    <property type="nucleotide sequence ID" value="NZ_CABKOG010000003.1"/>
</dbReference>
<dbReference type="Proteomes" id="UP001141183">
    <property type="component" value="Unassembled WGS sequence"/>
</dbReference>
<gene>
    <name evidence="15" type="primary">nifS</name>
    <name evidence="15" type="ORF">NE398_08165</name>
</gene>
<comment type="similarity">
    <text evidence="2 13">Belongs to the class-V pyridoxal-phosphate-dependent aminotransferase family. NifS/IscS subfamily.</text>
</comment>
<comment type="catalytic activity">
    <reaction evidence="11 13">
        <text>(sulfur carrier)-H + L-cysteine = (sulfur carrier)-SH + L-alanine</text>
        <dbReference type="Rhea" id="RHEA:43892"/>
        <dbReference type="Rhea" id="RHEA-COMP:14737"/>
        <dbReference type="Rhea" id="RHEA-COMP:14739"/>
        <dbReference type="ChEBI" id="CHEBI:29917"/>
        <dbReference type="ChEBI" id="CHEBI:35235"/>
        <dbReference type="ChEBI" id="CHEBI:57972"/>
        <dbReference type="ChEBI" id="CHEBI:64428"/>
        <dbReference type="EC" id="2.8.1.7"/>
    </reaction>
</comment>
<dbReference type="InterPro" id="IPR015424">
    <property type="entry name" value="PyrdxlP-dep_Trfase"/>
</dbReference>
<evidence type="ECO:0000256" key="8">
    <source>
        <dbReference type="ARBA" id="ARBA00022898"/>
    </source>
</evidence>
<evidence type="ECO:0000256" key="9">
    <source>
        <dbReference type="ARBA" id="ARBA00023004"/>
    </source>
</evidence>
<feature type="domain" description="Aminotransferase class V" evidence="14">
    <location>
        <begin position="7"/>
        <end position="369"/>
    </location>
</feature>
<proteinExistence type="inferred from homology"/>
<dbReference type="PIRSF" id="PIRSF005572">
    <property type="entry name" value="NifS"/>
    <property type="match status" value="1"/>
</dbReference>
<evidence type="ECO:0000256" key="1">
    <source>
        <dbReference type="ARBA" id="ARBA00001933"/>
    </source>
</evidence>
<reference evidence="15" key="1">
    <citation type="submission" date="2022-05" db="EMBL/GenBank/DDBJ databases">
        <title>Draft genome sequence of Clostridium tertium strain CP3 isolated from Peru.</title>
        <authorList>
            <person name="Hurtado R."/>
            <person name="Lima L."/>
            <person name="Sousa T."/>
            <person name="Jaiswal A.K."/>
            <person name="Tiwari S."/>
            <person name="Maturrano L."/>
            <person name="Brenig B."/>
            <person name="Azevedo V."/>
        </authorList>
    </citation>
    <scope>NUCLEOTIDE SEQUENCE</scope>
    <source>
        <strain evidence="15">CP3</strain>
    </source>
</reference>
<dbReference type="GO" id="GO:0031071">
    <property type="term" value="F:cysteine desulfurase activity"/>
    <property type="evidence" value="ECO:0007669"/>
    <property type="project" value="UniProtKB-EC"/>
</dbReference>
<comment type="subunit">
    <text evidence="3">Homodimer.</text>
</comment>
<dbReference type="GO" id="GO:0006520">
    <property type="term" value="P:amino acid metabolic process"/>
    <property type="evidence" value="ECO:0007669"/>
    <property type="project" value="InterPro"/>
</dbReference>
<dbReference type="EC" id="2.8.1.7" evidence="4 13"/>
<keyword evidence="10 13" id="KW-0411">Iron-sulfur</keyword>
<dbReference type="InterPro" id="IPR000192">
    <property type="entry name" value="Aminotrans_V_dom"/>
</dbReference>
<evidence type="ECO:0000259" key="14">
    <source>
        <dbReference type="Pfam" id="PF00266"/>
    </source>
</evidence>
<dbReference type="Gene3D" id="1.10.260.50">
    <property type="match status" value="1"/>
</dbReference>
<dbReference type="PANTHER" id="PTHR11601:SF34">
    <property type="entry name" value="CYSTEINE DESULFURASE"/>
    <property type="match status" value="1"/>
</dbReference>
<evidence type="ECO:0000256" key="3">
    <source>
        <dbReference type="ARBA" id="ARBA00011738"/>
    </source>
</evidence>
<dbReference type="InterPro" id="IPR015422">
    <property type="entry name" value="PyrdxlP-dep_Trfase_small"/>
</dbReference>
<keyword evidence="9 13" id="KW-0408">Iron</keyword>
<comment type="function">
    <text evidence="13">Catalyzes the removal of elemental sulfur atoms from cysteine to produce alanine.</text>
</comment>
<dbReference type="InterPro" id="IPR017772">
    <property type="entry name" value="Cys_deSase_NifS_bac/arc"/>
</dbReference>
<dbReference type="AlphaFoldDB" id="A0A9X3XNE4"/>
<dbReference type="PANTHER" id="PTHR11601">
    <property type="entry name" value="CYSTEINE DESULFURYLASE FAMILY MEMBER"/>
    <property type="match status" value="1"/>
</dbReference>
<organism evidence="15 16">
    <name type="scientific">Clostridium tertium</name>
    <dbReference type="NCBI Taxonomy" id="1559"/>
    <lineage>
        <taxon>Bacteria</taxon>
        <taxon>Bacillati</taxon>
        <taxon>Bacillota</taxon>
        <taxon>Clostridia</taxon>
        <taxon>Eubacteriales</taxon>
        <taxon>Clostridiaceae</taxon>
        <taxon>Clostridium</taxon>
    </lineage>
</organism>
<evidence type="ECO:0000313" key="16">
    <source>
        <dbReference type="Proteomes" id="UP001141183"/>
    </source>
</evidence>
<evidence type="ECO:0000256" key="5">
    <source>
        <dbReference type="ARBA" id="ARBA00022679"/>
    </source>
</evidence>
<evidence type="ECO:0000256" key="7">
    <source>
        <dbReference type="ARBA" id="ARBA00022723"/>
    </source>
</evidence>
<comment type="caution">
    <text evidence="15">The sequence shown here is derived from an EMBL/GenBank/DDBJ whole genome shotgun (WGS) entry which is preliminary data.</text>
</comment>
<evidence type="ECO:0000256" key="6">
    <source>
        <dbReference type="ARBA" id="ARBA00022714"/>
    </source>
</evidence>
<dbReference type="NCBIfam" id="TIGR03402">
    <property type="entry name" value="FeS_nifS"/>
    <property type="match status" value="1"/>
</dbReference>
<dbReference type="FunFam" id="3.40.640.10:FF:000003">
    <property type="entry name" value="Cysteine desulfurase IscS"/>
    <property type="match status" value="1"/>
</dbReference>
<dbReference type="InterPro" id="IPR015421">
    <property type="entry name" value="PyrdxlP-dep_Trfase_major"/>
</dbReference>
<dbReference type="Gene3D" id="3.90.1150.10">
    <property type="entry name" value="Aspartate Aminotransferase, domain 1"/>
    <property type="match status" value="1"/>
</dbReference>
<evidence type="ECO:0000313" key="15">
    <source>
        <dbReference type="EMBL" id="MDC4240137.1"/>
    </source>
</evidence>
<comment type="cofactor">
    <cofactor evidence="1 12">
        <name>pyridoxal 5'-phosphate</name>
        <dbReference type="ChEBI" id="CHEBI:597326"/>
    </cofactor>
</comment>
<evidence type="ECO:0000256" key="11">
    <source>
        <dbReference type="ARBA" id="ARBA00050776"/>
    </source>
</evidence>
<keyword evidence="8 13" id="KW-0663">Pyridoxal phosphate</keyword>
<dbReference type="SUPFAM" id="SSF53383">
    <property type="entry name" value="PLP-dependent transferases"/>
    <property type="match status" value="1"/>
</dbReference>
<dbReference type="GO" id="GO:0046872">
    <property type="term" value="F:metal ion binding"/>
    <property type="evidence" value="ECO:0007669"/>
    <property type="project" value="UniProtKB-KW"/>
</dbReference>
<evidence type="ECO:0000256" key="13">
    <source>
        <dbReference type="RuleBase" id="RU364075"/>
    </source>
</evidence>
<evidence type="ECO:0000256" key="12">
    <source>
        <dbReference type="RuleBase" id="RU004504"/>
    </source>
</evidence>
<keyword evidence="6" id="KW-0001">2Fe-2S</keyword>
<protein>
    <recommendedName>
        <fullName evidence="4 13">Cysteine desulfurase</fullName>
        <ecNumber evidence="4 13">2.8.1.7</ecNumber>
    </recommendedName>
    <alternativeName>
        <fullName evidence="13">Nitrogenase metalloclusters biosynthesis protein NifS</fullName>
    </alternativeName>
</protein>
<dbReference type="PROSITE" id="PS00595">
    <property type="entry name" value="AA_TRANSFER_CLASS_5"/>
    <property type="match status" value="1"/>
</dbReference>
<evidence type="ECO:0000256" key="4">
    <source>
        <dbReference type="ARBA" id="ARBA00012239"/>
    </source>
</evidence>
<dbReference type="InterPro" id="IPR020578">
    <property type="entry name" value="Aminotrans_V_PyrdxlP_BS"/>
</dbReference>
<evidence type="ECO:0000256" key="10">
    <source>
        <dbReference type="ARBA" id="ARBA00023014"/>
    </source>
</evidence>